<keyword evidence="1" id="KW-0472">Membrane</keyword>
<geneLocation type="plasmid" evidence="2 3">
    <name>pVP-16-VB00198-1</name>
</geneLocation>
<dbReference type="EMBL" id="CP097357">
    <property type="protein sequence ID" value="UYV30387.1"/>
    <property type="molecule type" value="Genomic_DNA"/>
</dbReference>
<reference evidence="2" key="1">
    <citation type="submission" date="2022-05" db="EMBL/GenBank/DDBJ databases">
        <title>Megaplasmid of Vibrio parahaemolyticus.</title>
        <authorList>
            <person name="Strauch E."/>
            <person name="Borowiak M."/>
        </authorList>
    </citation>
    <scope>NUCLEOTIDE SEQUENCE</scope>
    <source>
        <strain evidence="2">16-VB00198</strain>
        <plasmid evidence="2">pVP-16-VB00198-1</plasmid>
    </source>
</reference>
<keyword evidence="1" id="KW-0812">Transmembrane</keyword>
<keyword evidence="2" id="KW-0614">Plasmid</keyword>
<keyword evidence="1" id="KW-1133">Transmembrane helix</keyword>
<accession>A0AA46UR95</accession>
<dbReference type="Proteomes" id="UP001163036">
    <property type="component" value="Plasmid pVP-16-VB00198-1"/>
</dbReference>
<evidence type="ECO:0000313" key="3">
    <source>
        <dbReference type="Proteomes" id="UP001163036"/>
    </source>
</evidence>
<name>A0AA46UR95_VIBPH</name>
<feature type="transmembrane region" description="Helical" evidence="1">
    <location>
        <begin position="34"/>
        <end position="55"/>
    </location>
</feature>
<dbReference type="RefSeq" id="WP_264400368.1">
    <property type="nucleotide sequence ID" value="NZ_CP062152.1"/>
</dbReference>
<proteinExistence type="predicted"/>
<evidence type="ECO:0000313" key="2">
    <source>
        <dbReference type="EMBL" id="UYV30387.1"/>
    </source>
</evidence>
<feature type="transmembrane region" description="Helical" evidence="1">
    <location>
        <begin position="6"/>
        <end position="22"/>
    </location>
</feature>
<organism evidence="2 3">
    <name type="scientific">Vibrio parahaemolyticus</name>
    <dbReference type="NCBI Taxonomy" id="670"/>
    <lineage>
        <taxon>Bacteria</taxon>
        <taxon>Pseudomonadati</taxon>
        <taxon>Pseudomonadota</taxon>
        <taxon>Gammaproteobacteria</taxon>
        <taxon>Vibrionales</taxon>
        <taxon>Vibrionaceae</taxon>
        <taxon>Vibrio</taxon>
    </lineage>
</organism>
<dbReference type="AlphaFoldDB" id="A0AA46UR95"/>
<sequence>MLENPLLISSAVLILGSVWKFYDEIKSAQPYEIYFFWIIGLVFLSGTYLLVSSFTEPKVNSVFGVSASLKGLIDGGLKELLGIIILYLVLTPCYAEYRRYAIRKSNENN</sequence>
<feature type="transmembrane region" description="Helical" evidence="1">
    <location>
        <begin position="75"/>
        <end position="95"/>
    </location>
</feature>
<evidence type="ECO:0000256" key="1">
    <source>
        <dbReference type="SAM" id="Phobius"/>
    </source>
</evidence>
<protein>
    <submittedName>
        <fullName evidence="2">Uncharacterized protein</fullName>
    </submittedName>
</protein>
<gene>
    <name evidence="2" type="ORF">M5598_25605</name>
</gene>